<dbReference type="PANTHER" id="PTHR37422:SF21">
    <property type="entry name" value="EXOQ-LIKE PROTEIN"/>
    <property type="match status" value="1"/>
</dbReference>
<reference evidence="7 8" key="1">
    <citation type="submission" date="2023-07" db="EMBL/GenBank/DDBJ databases">
        <title>Genomic Encyclopedia of Type Strains, Phase IV (KMG-IV): sequencing the most valuable type-strain genomes for metagenomic binning, comparative biology and taxonomic classification.</title>
        <authorList>
            <person name="Goeker M."/>
        </authorList>
    </citation>
    <scope>NUCLEOTIDE SEQUENCE [LARGE SCALE GENOMIC DNA]</scope>
    <source>
        <strain evidence="7 8">DSM 19013</strain>
    </source>
</reference>
<comment type="subcellular location">
    <subcellularLocation>
        <location evidence="1">Membrane</location>
        <topology evidence="1">Multi-pass membrane protein</topology>
    </subcellularLocation>
</comment>
<evidence type="ECO:0000256" key="3">
    <source>
        <dbReference type="ARBA" id="ARBA00022989"/>
    </source>
</evidence>
<feature type="transmembrane region" description="Helical" evidence="5">
    <location>
        <begin position="146"/>
        <end position="166"/>
    </location>
</feature>
<feature type="transmembrane region" description="Helical" evidence="5">
    <location>
        <begin position="27"/>
        <end position="46"/>
    </location>
</feature>
<evidence type="ECO:0000313" key="7">
    <source>
        <dbReference type="EMBL" id="MDQ0445723.1"/>
    </source>
</evidence>
<dbReference type="EMBL" id="JAUSVP010000001">
    <property type="protein sequence ID" value="MDQ0445723.1"/>
    <property type="molecule type" value="Genomic_DNA"/>
</dbReference>
<evidence type="ECO:0000313" key="8">
    <source>
        <dbReference type="Proteomes" id="UP001231124"/>
    </source>
</evidence>
<dbReference type="RefSeq" id="WP_307353593.1">
    <property type="nucleotide sequence ID" value="NZ_JAUSVP010000001.1"/>
</dbReference>
<feature type="transmembrane region" description="Helical" evidence="5">
    <location>
        <begin position="120"/>
        <end position="139"/>
    </location>
</feature>
<dbReference type="InterPro" id="IPR007016">
    <property type="entry name" value="O-antigen_ligase-rel_domated"/>
</dbReference>
<dbReference type="InterPro" id="IPR051533">
    <property type="entry name" value="WaaL-like"/>
</dbReference>
<dbReference type="PANTHER" id="PTHR37422">
    <property type="entry name" value="TEICHURONIC ACID BIOSYNTHESIS PROTEIN TUAE"/>
    <property type="match status" value="1"/>
</dbReference>
<sequence>MSVAVHRLQQTLAEKTSGIPRPRREVWFLRWMPVALTLAFFAYMYIGVMPMNDASAITSGDGNATERFAVLGMTGVALIEILRRRRAVLSLVTRAWPLWLVMGWFCASVTWAAFPDIALRRVMVMVFITLIALAIAAGIGPLRRVLALSVGLLAVVIAADLAVTVLNPGFAFTDIGVRGYHSQKNVAGLVAMIAVVVGLGWTLDRLRPGRMMVGLAFTAAAFGFLILTKSKTSIMLAVLGALMLPGILVLRRLGPAAALAVAVLGVGAVLVAYLGVTGFGGDFMGLLTPGNDASFTGRTQIWDFAASEIARRPWTGYGFGSFWDVGEANDPLLRAPPGSWLATLKVGERADVVINEAHNGYLDLQLQGGLPALVFAVVAQILTVLALTRKLFSRSLGRADAVAAATFLVIAVLVLVHNKTESSFWMRGQVLANLTILISLLAFRREPPGERMGEGS</sequence>
<feature type="transmembrane region" description="Helical" evidence="5">
    <location>
        <begin position="233"/>
        <end position="250"/>
    </location>
</feature>
<feature type="transmembrane region" description="Helical" evidence="5">
    <location>
        <begin position="399"/>
        <end position="418"/>
    </location>
</feature>
<evidence type="ECO:0000256" key="1">
    <source>
        <dbReference type="ARBA" id="ARBA00004141"/>
    </source>
</evidence>
<organism evidence="7 8">
    <name type="scientific">Methylobacterium aerolatum</name>
    <dbReference type="NCBI Taxonomy" id="418708"/>
    <lineage>
        <taxon>Bacteria</taxon>
        <taxon>Pseudomonadati</taxon>
        <taxon>Pseudomonadota</taxon>
        <taxon>Alphaproteobacteria</taxon>
        <taxon>Hyphomicrobiales</taxon>
        <taxon>Methylobacteriaceae</taxon>
        <taxon>Methylobacterium</taxon>
    </lineage>
</organism>
<dbReference type="GO" id="GO:0016874">
    <property type="term" value="F:ligase activity"/>
    <property type="evidence" value="ECO:0007669"/>
    <property type="project" value="UniProtKB-KW"/>
</dbReference>
<feature type="transmembrane region" description="Helical" evidence="5">
    <location>
        <begin position="424"/>
        <end position="443"/>
    </location>
</feature>
<feature type="transmembrane region" description="Helical" evidence="5">
    <location>
        <begin position="66"/>
        <end position="83"/>
    </location>
</feature>
<feature type="transmembrane region" description="Helical" evidence="5">
    <location>
        <begin position="368"/>
        <end position="387"/>
    </location>
</feature>
<comment type="caution">
    <text evidence="7">The sequence shown here is derived from an EMBL/GenBank/DDBJ whole genome shotgun (WGS) entry which is preliminary data.</text>
</comment>
<evidence type="ECO:0000259" key="6">
    <source>
        <dbReference type="Pfam" id="PF04932"/>
    </source>
</evidence>
<proteinExistence type="predicted"/>
<gene>
    <name evidence="7" type="ORF">QO012_000201</name>
</gene>
<feature type="transmembrane region" description="Helical" evidence="5">
    <location>
        <begin position="95"/>
        <end position="114"/>
    </location>
</feature>
<dbReference type="Proteomes" id="UP001231124">
    <property type="component" value="Unassembled WGS sequence"/>
</dbReference>
<keyword evidence="2 5" id="KW-0812">Transmembrane</keyword>
<keyword evidence="4 5" id="KW-0472">Membrane</keyword>
<keyword evidence="8" id="KW-1185">Reference proteome</keyword>
<keyword evidence="7" id="KW-0436">Ligase</keyword>
<evidence type="ECO:0000256" key="2">
    <source>
        <dbReference type="ARBA" id="ARBA00022692"/>
    </source>
</evidence>
<evidence type="ECO:0000256" key="4">
    <source>
        <dbReference type="ARBA" id="ARBA00023136"/>
    </source>
</evidence>
<protein>
    <submittedName>
        <fullName evidence="7">O-antigen ligase</fullName>
    </submittedName>
</protein>
<name>A0ABU0HV85_9HYPH</name>
<feature type="domain" description="O-antigen ligase-related" evidence="6">
    <location>
        <begin position="218"/>
        <end position="376"/>
    </location>
</feature>
<feature type="transmembrane region" description="Helical" evidence="5">
    <location>
        <begin position="257"/>
        <end position="276"/>
    </location>
</feature>
<accession>A0ABU0HV85</accession>
<dbReference type="Pfam" id="PF04932">
    <property type="entry name" value="Wzy_C"/>
    <property type="match status" value="1"/>
</dbReference>
<keyword evidence="3 5" id="KW-1133">Transmembrane helix</keyword>
<feature type="transmembrane region" description="Helical" evidence="5">
    <location>
        <begin position="186"/>
        <end position="203"/>
    </location>
</feature>
<evidence type="ECO:0000256" key="5">
    <source>
        <dbReference type="SAM" id="Phobius"/>
    </source>
</evidence>
<feature type="transmembrane region" description="Helical" evidence="5">
    <location>
        <begin position="210"/>
        <end position="227"/>
    </location>
</feature>